<accession>A0AAE0FGN3</accession>
<gene>
    <name evidence="1" type="ORF">CYMTET_31638</name>
</gene>
<proteinExistence type="predicted"/>
<name>A0AAE0FGN3_9CHLO</name>
<evidence type="ECO:0000313" key="1">
    <source>
        <dbReference type="EMBL" id="KAK3259358.1"/>
    </source>
</evidence>
<sequence length="119" mass="12199">MANHAGSEFGSGAVLAGRVRLTTTNALCAVLDLAKGCVPTGTAAAAAAVATGDEIQSREIIFKAILANIRILEHFLTHSARGGLAGCLAVLYKGEDQPIAFDPREQRAVPSGVSGARRA</sequence>
<comment type="caution">
    <text evidence="1">The sequence shown here is derived from an EMBL/GenBank/DDBJ whole genome shotgun (WGS) entry which is preliminary data.</text>
</comment>
<organism evidence="1 2">
    <name type="scientific">Cymbomonas tetramitiformis</name>
    <dbReference type="NCBI Taxonomy" id="36881"/>
    <lineage>
        <taxon>Eukaryota</taxon>
        <taxon>Viridiplantae</taxon>
        <taxon>Chlorophyta</taxon>
        <taxon>Pyramimonadophyceae</taxon>
        <taxon>Pyramimonadales</taxon>
        <taxon>Pyramimonadaceae</taxon>
        <taxon>Cymbomonas</taxon>
    </lineage>
</organism>
<protein>
    <submittedName>
        <fullName evidence="1">Uncharacterized protein</fullName>
    </submittedName>
</protein>
<keyword evidence="2" id="KW-1185">Reference proteome</keyword>
<reference evidence="1 2" key="1">
    <citation type="journal article" date="2015" name="Genome Biol. Evol.">
        <title>Comparative Genomics of a Bacterivorous Green Alga Reveals Evolutionary Causalities and Consequences of Phago-Mixotrophic Mode of Nutrition.</title>
        <authorList>
            <person name="Burns J.A."/>
            <person name="Paasch A."/>
            <person name="Narechania A."/>
            <person name="Kim E."/>
        </authorList>
    </citation>
    <scope>NUCLEOTIDE SEQUENCE [LARGE SCALE GENOMIC DNA]</scope>
    <source>
        <strain evidence="1 2">PLY_AMNH</strain>
    </source>
</reference>
<dbReference type="AlphaFoldDB" id="A0AAE0FGN3"/>
<dbReference type="Proteomes" id="UP001190700">
    <property type="component" value="Unassembled WGS sequence"/>
</dbReference>
<dbReference type="EMBL" id="LGRX02018824">
    <property type="protein sequence ID" value="KAK3259358.1"/>
    <property type="molecule type" value="Genomic_DNA"/>
</dbReference>
<evidence type="ECO:0000313" key="2">
    <source>
        <dbReference type="Proteomes" id="UP001190700"/>
    </source>
</evidence>